<proteinExistence type="predicted"/>
<reference evidence="1 2" key="1">
    <citation type="submission" date="2024-11" db="EMBL/GenBank/DDBJ databases">
        <title>The Natural Products Discovery Center: Release of the First 8490 Sequenced Strains for Exploring Actinobacteria Biosynthetic Diversity.</title>
        <authorList>
            <person name="Kalkreuter E."/>
            <person name="Kautsar S.A."/>
            <person name="Yang D."/>
            <person name="Bader C.D."/>
            <person name="Teijaro C.N."/>
            <person name="Fluegel L."/>
            <person name="Davis C.M."/>
            <person name="Simpson J.R."/>
            <person name="Lauterbach L."/>
            <person name="Steele A.D."/>
            <person name="Gui C."/>
            <person name="Meng S."/>
            <person name="Li G."/>
            <person name="Viehrig K."/>
            <person name="Ye F."/>
            <person name="Su P."/>
            <person name="Kiefer A.F."/>
            <person name="Nichols A."/>
            <person name="Cepeda A.J."/>
            <person name="Yan W."/>
            <person name="Fan B."/>
            <person name="Jiang Y."/>
            <person name="Adhikari A."/>
            <person name="Zheng C.-J."/>
            <person name="Schuster L."/>
            <person name="Cowan T.M."/>
            <person name="Smanski M.J."/>
            <person name="Chevrette M.G."/>
            <person name="De Carvalho L.P.S."/>
            <person name="Shen B."/>
        </authorList>
    </citation>
    <scope>NUCLEOTIDE SEQUENCE [LARGE SCALE GENOMIC DNA]</scope>
    <source>
        <strain evidence="1 2">NPDC078403</strain>
    </source>
</reference>
<protein>
    <submittedName>
        <fullName evidence="1">Uncharacterized protein</fullName>
    </submittedName>
</protein>
<name>A0ABW8KV27_9GAMM</name>
<organism evidence="1 2">
    <name type="scientific">Pseudoalteromonas rhizosphaerae</name>
    <dbReference type="NCBI Taxonomy" id="2518973"/>
    <lineage>
        <taxon>Bacteria</taxon>
        <taxon>Pseudomonadati</taxon>
        <taxon>Pseudomonadota</taxon>
        <taxon>Gammaproteobacteria</taxon>
        <taxon>Alteromonadales</taxon>
        <taxon>Pseudoalteromonadaceae</taxon>
        <taxon>Pseudoalteromonas</taxon>
    </lineage>
</organism>
<dbReference type="RefSeq" id="WP_335679820.1">
    <property type="nucleotide sequence ID" value="NZ_JBJDOT010000002.1"/>
</dbReference>
<evidence type="ECO:0000313" key="1">
    <source>
        <dbReference type="EMBL" id="MFK3862714.1"/>
    </source>
</evidence>
<dbReference type="Proteomes" id="UP001620262">
    <property type="component" value="Unassembled WGS sequence"/>
</dbReference>
<evidence type="ECO:0000313" key="2">
    <source>
        <dbReference type="Proteomes" id="UP001620262"/>
    </source>
</evidence>
<gene>
    <name evidence="1" type="ORF">ACI2JU_02365</name>
</gene>
<dbReference type="EMBL" id="JBJDOT010000002">
    <property type="protein sequence ID" value="MFK3862714.1"/>
    <property type="molecule type" value="Genomic_DNA"/>
</dbReference>
<accession>A0ABW8KV27</accession>
<sequence>MNYSQRGLEALRFRVINVGWFERSETQRKSPNQLALIFCMNGCLECANRKQSATELVE</sequence>
<comment type="caution">
    <text evidence="1">The sequence shown here is derived from an EMBL/GenBank/DDBJ whole genome shotgun (WGS) entry which is preliminary data.</text>
</comment>
<keyword evidence="2" id="KW-1185">Reference proteome</keyword>